<evidence type="ECO:0000256" key="4">
    <source>
        <dbReference type="ARBA" id="ARBA00023157"/>
    </source>
</evidence>
<comment type="similarity">
    <text evidence="1">Belongs to the cutinase family.</text>
</comment>
<keyword evidence="2" id="KW-0719">Serine esterase</keyword>
<name>A0A8I0EWR4_9ACTN</name>
<keyword evidence="4" id="KW-1015">Disulfide bond</keyword>
<dbReference type="PANTHER" id="PTHR33630">
    <property type="entry name" value="CUTINASE RV1984C-RELATED-RELATED"/>
    <property type="match status" value="1"/>
</dbReference>
<evidence type="ECO:0000256" key="2">
    <source>
        <dbReference type="ARBA" id="ARBA00022487"/>
    </source>
</evidence>
<dbReference type="GO" id="GO:0052689">
    <property type="term" value="F:carboxylic ester hydrolase activity"/>
    <property type="evidence" value="ECO:0007669"/>
    <property type="project" value="UniProtKB-KW"/>
</dbReference>
<dbReference type="EMBL" id="JACTVM010000002">
    <property type="protein sequence ID" value="MBC9226753.1"/>
    <property type="molecule type" value="Genomic_DNA"/>
</dbReference>
<dbReference type="Gene3D" id="3.40.50.1820">
    <property type="entry name" value="alpha/beta hydrolase"/>
    <property type="match status" value="1"/>
</dbReference>
<feature type="signal peptide" evidence="5">
    <location>
        <begin position="1"/>
        <end position="22"/>
    </location>
</feature>
<dbReference type="AlphaFoldDB" id="A0A8I0EWR4"/>
<dbReference type="Proteomes" id="UP000620591">
    <property type="component" value="Unassembled WGS sequence"/>
</dbReference>
<dbReference type="InterPro" id="IPR000675">
    <property type="entry name" value="Cutinase/axe"/>
</dbReference>
<dbReference type="PANTHER" id="PTHR33630:SF9">
    <property type="entry name" value="CUTINASE 4"/>
    <property type="match status" value="1"/>
</dbReference>
<comment type="caution">
    <text evidence="6">The sequence shown here is derived from an EMBL/GenBank/DDBJ whole genome shotgun (WGS) entry which is preliminary data.</text>
</comment>
<evidence type="ECO:0000256" key="1">
    <source>
        <dbReference type="ARBA" id="ARBA00007534"/>
    </source>
</evidence>
<reference evidence="6" key="1">
    <citation type="submission" date="2020-09" db="EMBL/GenBank/DDBJ databases">
        <title>Novel species in genus Aeromicrobium.</title>
        <authorList>
            <person name="Zhang G."/>
        </authorList>
    </citation>
    <scope>NUCLEOTIDE SEQUENCE</scope>
    <source>
        <strain evidence="6">Zg-636</strain>
    </source>
</reference>
<proteinExistence type="inferred from homology"/>
<evidence type="ECO:0000313" key="6">
    <source>
        <dbReference type="EMBL" id="MBC9226753.1"/>
    </source>
</evidence>
<accession>A0A8I0EWR4</accession>
<evidence type="ECO:0000313" key="7">
    <source>
        <dbReference type="Proteomes" id="UP000620591"/>
    </source>
</evidence>
<dbReference type="PROSITE" id="PS51257">
    <property type="entry name" value="PROKAR_LIPOPROTEIN"/>
    <property type="match status" value="1"/>
</dbReference>
<dbReference type="RefSeq" id="WP_187769507.1">
    <property type="nucleotide sequence ID" value="NZ_JACTVM010000002.1"/>
</dbReference>
<dbReference type="Pfam" id="PF01083">
    <property type="entry name" value="Cutinase"/>
    <property type="match status" value="1"/>
</dbReference>
<organism evidence="6 7">
    <name type="scientific">Aeromicrobium senzhongii</name>
    <dbReference type="NCBI Taxonomy" id="2663859"/>
    <lineage>
        <taxon>Bacteria</taxon>
        <taxon>Bacillati</taxon>
        <taxon>Actinomycetota</taxon>
        <taxon>Actinomycetes</taxon>
        <taxon>Propionibacteriales</taxon>
        <taxon>Nocardioidaceae</taxon>
        <taxon>Aeromicrobium</taxon>
    </lineage>
</organism>
<dbReference type="InterPro" id="IPR029058">
    <property type="entry name" value="AB_hydrolase_fold"/>
</dbReference>
<keyword evidence="3" id="KW-0378">Hydrolase</keyword>
<gene>
    <name evidence="6" type="ORF">IBG24_10530</name>
</gene>
<feature type="chain" id="PRO_5039643524" evidence="5">
    <location>
        <begin position="23"/>
        <end position="234"/>
    </location>
</feature>
<sequence>MLRQVTALALACIALASCSGGASDPSPGAQPSDCPTVQIIGLRGQGQSLDANGGLGTEVRLVSEELADDVADLGPVRTTAIRHQSRLGGWDDYLEDVADGRARLGSEIRSIVAACPDALITVLGFSQGSQIAQEELADTELARHVDALVLVGSPLRDSREPFMPVMFPGGIPSGEGRLAPGPDLGHLGTRTVAACITGDAVCAGGSDDTIHREAYEDPKVARAIADSAASLLRR</sequence>
<protein>
    <submittedName>
        <fullName evidence="6">Cutinase family protein</fullName>
    </submittedName>
</protein>
<dbReference type="SUPFAM" id="SSF53474">
    <property type="entry name" value="alpha/beta-Hydrolases"/>
    <property type="match status" value="1"/>
</dbReference>
<dbReference type="SMART" id="SM01110">
    <property type="entry name" value="Cutinase"/>
    <property type="match status" value="1"/>
</dbReference>
<keyword evidence="5" id="KW-0732">Signal</keyword>
<evidence type="ECO:0000256" key="3">
    <source>
        <dbReference type="ARBA" id="ARBA00022801"/>
    </source>
</evidence>
<evidence type="ECO:0000256" key="5">
    <source>
        <dbReference type="SAM" id="SignalP"/>
    </source>
</evidence>